<dbReference type="AlphaFoldDB" id="A0A419B090"/>
<evidence type="ECO:0000313" key="1">
    <source>
        <dbReference type="EMBL" id="RJL54074.1"/>
    </source>
</evidence>
<comment type="caution">
    <text evidence="1">The sequence shown here is derived from an EMBL/GenBank/DDBJ whole genome shotgun (WGS) entry which is preliminary data.</text>
</comment>
<protein>
    <submittedName>
        <fullName evidence="1">Uncharacterized protein</fullName>
    </submittedName>
</protein>
<name>A0A419B090_PECCA</name>
<accession>A0A419B090</accession>
<gene>
    <name evidence="1" type="ORF">D5071_04835</name>
</gene>
<reference evidence="1 2" key="1">
    <citation type="submission" date="2018-09" db="EMBL/GenBank/DDBJ databases">
        <title>Phylogenetic diversity of Pectobacterium and Dickeya strains causing blackleg disease of potato in Morocco.</title>
        <authorList>
            <person name="Oulghazi S."/>
            <person name="Moumni M."/>
            <person name="Faure D."/>
        </authorList>
    </citation>
    <scope>NUCLEOTIDE SEQUENCE [LARGE SCALE GENOMIC DNA]</scope>
    <source>
        <strain evidence="1 2">S1.15.11.2D</strain>
    </source>
</reference>
<sequence length="24" mass="2548">MALFYLLCGGFASNCVVLGYFSGD</sequence>
<evidence type="ECO:0000313" key="2">
    <source>
        <dbReference type="Proteomes" id="UP000283655"/>
    </source>
</evidence>
<proteinExistence type="predicted"/>
<dbReference type="Proteomes" id="UP000283655">
    <property type="component" value="Unassembled WGS sequence"/>
</dbReference>
<organism evidence="1 2">
    <name type="scientific">Pectobacterium carotovorum</name>
    <name type="common">Erwinia carotovora</name>
    <dbReference type="NCBI Taxonomy" id="554"/>
    <lineage>
        <taxon>Bacteria</taxon>
        <taxon>Pseudomonadati</taxon>
        <taxon>Pseudomonadota</taxon>
        <taxon>Gammaproteobacteria</taxon>
        <taxon>Enterobacterales</taxon>
        <taxon>Pectobacteriaceae</taxon>
        <taxon>Pectobacterium</taxon>
    </lineage>
</organism>
<dbReference type="EMBL" id="QZDH01000008">
    <property type="protein sequence ID" value="RJL54074.1"/>
    <property type="molecule type" value="Genomic_DNA"/>
</dbReference>